<accession>A0A4Y7PND3</accession>
<gene>
    <name evidence="6" type="ORF">BD410DRAFT_79151</name>
</gene>
<keyword evidence="1" id="KW-0344">Guanine-nucleotide releasing factor</keyword>
<dbReference type="PROSITE" id="PS50219">
    <property type="entry name" value="CNH"/>
    <property type="match status" value="1"/>
</dbReference>
<evidence type="ECO:0000313" key="7">
    <source>
        <dbReference type="Proteomes" id="UP000294933"/>
    </source>
</evidence>
<organism evidence="6 7">
    <name type="scientific">Rickenella mellea</name>
    <dbReference type="NCBI Taxonomy" id="50990"/>
    <lineage>
        <taxon>Eukaryota</taxon>
        <taxon>Fungi</taxon>
        <taxon>Dikarya</taxon>
        <taxon>Basidiomycota</taxon>
        <taxon>Agaricomycotina</taxon>
        <taxon>Agaricomycetes</taxon>
        <taxon>Hymenochaetales</taxon>
        <taxon>Rickenellaceae</taxon>
        <taxon>Rickenella</taxon>
    </lineage>
</organism>
<dbReference type="Gene3D" id="2.30.29.30">
    <property type="entry name" value="Pleckstrin-homology domain (PH domain)/Phosphotyrosine-binding domain (PTB)"/>
    <property type="match status" value="1"/>
</dbReference>
<dbReference type="SUPFAM" id="SSF50729">
    <property type="entry name" value="PH domain-like"/>
    <property type="match status" value="1"/>
</dbReference>
<dbReference type="PROSITE" id="PS50010">
    <property type="entry name" value="DH_2"/>
    <property type="match status" value="1"/>
</dbReference>
<evidence type="ECO:0000259" key="5">
    <source>
        <dbReference type="PROSITE" id="PS50219"/>
    </source>
</evidence>
<evidence type="ECO:0000313" key="6">
    <source>
        <dbReference type="EMBL" id="TDL15980.1"/>
    </source>
</evidence>
<feature type="domain" description="PH" evidence="3">
    <location>
        <begin position="747"/>
        <end position="782"/>
    </location>
</feature>
<feature type="compositionally biased region" description="Basic and acidic residues" evidence="2">
    <location>
        <begin position="196"/>
        <end position="206"/>
    </location>
</feature>
<evidence type="ECO:0000259" key="3">
    <source>
        <dbReference type="PROSITE" id="PS50003"/>
    </source>
</evidence>
<dbReference type="SUPFAM" id="SSF48065">
    <property type="entry name" value="DBL homology domain (DH-domain)"/>
    <property type="match status" value="1"/>
</dbReference>
<dbReference type="VEuPathDB" id="FungiDB:BD410DRAFT_79151"/>
<feature type="compositionally biased region" description="Basic and acidic residues" evidence="2">
    <location>
        <begin position="253"/>
        <end position="268"/>
    </location>
</feature>
<dbReference type="SMART" id="SM00036">
    <property type="entry name" value="CNH"/>
    <property type="match status" value="1"/>
</dbReference>
<dbReference type="InterPro" id="IPR000219">
    <property type="entry name" value="DH_dom"/>
</dbReference>
<dbReference type="PANTHER" id="PTHR46572:SF1">
    <property type="entry name" value="RHO1 GUANINE NUCLEOTIDE EXCHANGE FACTOR TUS1"/>
    <property type="match status" value="1"/>
</dbReference>
<name>A0A4Y7PND3_9AGAM</name>
<feature type="region of interest" description="Disordered" evidence="2">
    <location>
        <begin position="179"/>
        <end position="297"/>
    </location>
</feature>
<dbReference type="Pfam" id="PF00780">
    <property type="entry name" value="CNH"/>
    <property type="match status" value="1"/>
</dbReference>
<dbReference type="InterPro" id="IPR011993">
    <property type="entry name" value="PH-like_dom_sf"/>
</dbReference>
<sequence length="1164" mass="131095">MTRLAPYPPEMSPRVNPHLVPVSRSYTFGDSQDATAIHSCASPGSFPNPWPSRPQQLHHHQNVSDPGALYRSDSNHRLPGHRLGLPGDIQPEVHNTNDRIPARTNSNGSIHDRVTDHPSARIHHDDRTMAYGMSEGLNHSRRPSFSSPIFAMDDDSKDIINTSHFNGSTSVEQSGYLSIPNAHPNRISRRSSLDNAKGKDTCRFAEKITTSSSLTSGSNRAQPQVLPSRSFPHHSKHSQCDDEFPRAATPSKYRRELSNRRTSYELRQHSTSPTRQLPTANVSPTEPNTSIYSAFPASATQNIPASVRKSRSETHEQSSPARLGFQHVDVHPTSYSGWSTSRLVSNDEMRRSRFYQPVSRNRDGNREGESIFNSAMSRGELHQDGYDVAIDSRTQIRKFHSGVIIPSNPEWHELVSPIVQAGMSLKECERQGVLFEFIKGEISYVNSLTAFRDVYFEHLLGNRRTFHGHLPQCVWEFDKSLNCLLMHHDEMSSRLKFVQLEEHPIIRTIAYILLELFKDNDFCSAFMSCMETAPLVVDWHRKIKDHDAVYMSILDKCMKDARFKKREITAFFYLPKERICHLTVLLERMLKKTDGDHPDFTTLPILTNNVRELLENAQEGVTRSEKRLEMLSIISQLDLGSGKTASEYQLYDEDRQLLHIGNQIMCELPSYRFSDLQQSSWNECKIILLDNYFFICTRKRDSTGTERLRVKYIPISTAFLHLPFFPSVPVPRTNSPGTSRYEIVQMYPIRLCDGRSELSYTFYTESEAERKRWNEALRNAIRGCELRQDADWPIKTRVLNHSIPKSTKSKSREPRSITCAIPFTCGSQNYLAVGCESGIYIARKEGNDLNFKQVYQCNRQGPISIASLQAFDLLLVLIGHTLYSFSLGMALAVFRGERTSQDLKSTRTVVGGDRKAKVTCFVTGNLARSGGNEISIIYALENDGKGTVCAVSAVKPGRNSAGPFFIPRPAKDLKILSNGVITITTRSSFFVVETTRAFSSGESLPNFEGALGSVSLDDLKRRCNVAQPLGLLRSANDELMLIYDKFGVYVDSLGVPSRNCRTISWSTKPRSCRQAGRHVLLFSDNFVEIRSLSNGELVQLINGHSLWLVPSVVDGKSPVYASVHVVEEGDAGDESTTERLLELALTNTLGRTDPSHTFPPAHRQ</sequence>
<dbReference type="PROSITE" id="PS50003">
    <property type="entry name" value="PH_DOMAIN"/>
    <property type="match status" value="1"/>
</dbReference>
<dbReference type="GO" id="GO:0005085">
    <property type="term" value="F:guanyl-nucleotide exchange factor activity"/>
    <property type="evidence" value="ECO:0007669"/>
    <property type="project" value="UniProtKB-KW"/>
</dbReference>
<dbReference type="EMBL" id="ML170255">
    <property type="protein sequence ID" value="TDL15980.1"/>
    <property type="molecule type" value="Genomic_DNA"/>
</dbReference>
<dbReference type="InterPro" id="IPR052233">
    <property type="entry name" value="Rho-type_GEFs"/>
</dbReference>
<dbReference type="Proteomes" id="UP000294933">
    <property type="component" value="Unassembled WGS sequence"/>
</dbReference>
<feature type="domain" description="DH" evidence="4">
    <location>
        <begin position="429"/>
        <end position="620"/>
    </location>
</feature>
<feature type="region of interest" description="Disordered" evidence="2">
    <location>
        <begin position="42"/>
        <end position="65"/>
    </location>
</feature>
<dbReference type="PANTHER" id="PTHR46572">
    <property type="entry name" value="RHO1 GDP-GTP EXCHANGE PROTEIN 1-RELATED"/>
    <property type="match status" value="1"/>
</dbReference>
<keyword evidence="7" id="KW-1185">Reference proteome</keyword>
<evidence type="ECO:0000256" key="2">
    <source>
        <dbReference type="SAM" id="MobiDB-lite"/>
    </source>
</evidence>
<feature type="domain" description="CNH" evidence="5">
    <location>
        <begin position="814"/>
        <end position="1116"/>
    </location>
</feature>
<evidence type="ECO:0008006" key="8">
    <source>
        <dbReference type="Google" id="ProtNLM"/>
    </source>
</evidence>
<dbReference type="InterPro" id="IPR001180">
    <property type="entry name" value="CNH_dom"/>
</dbReference>
<dbReference type="AlphaFoldDB" id="A0A4Y7PND3"/>
<dbReference type="STRING" id="50990.A0A4Y7PND3"/>
<dbReference type="OrthoDB" id="2272012at2759"/>
<dbReference type="SMART" id="SM00325">
    <property type="entry name" value="RhoGEF"/>
    <property type="match status" value="1"/>
</dbReference>
<dbReference type="Gene3D" id="1.20.900.10">
    <property type="entry name" value="Dbl homology (DH) domain"/>
    <property type="match status" value="1"/>
</dbReference>
<proteinExistence type="predicted"/>
<dbReference type="Pfam" id="PF00621">
    <property type="entry name" value="RhoGEF"/>
    <property type="match status" value="1"/>
</dbReference>
<reference evidence="6 7" key="1">
    <citation type="submission" date="2018-06" db="EMBL/GenBank/DDBJ databases">
        <title>A transcriptomic atlas of mushroom development highlights an independent origin of complex multicellularity.</title>
        <authorList>
            <consortium name="DOE Joint Genome Institute"/>
            <person name="Krizsan K."/>
            <person name="Almasi E."/>
            <person name="Merenyi Z."/>
            <person name="Sahu N."/>
            <person name="Viragh M."/>
            <person name="Koszo T."/>
            <person name="Mondo S."/>
            <person name="Kiss B."/>
            <person name="Balint B."/>
            <person name="Kues U."/>
            <person name="Barry K."/>
            <person name="Hegedus J.C."/>
            <person name="Henrissat B."/>
            <person name="Johnson J."/>
            <person name="Lipzen A."/>
            <person name="Ohm R."/>
            <person name="Nagy I."/>
            <person name="Pangilinan J."/>
            <person name="Yan J."/>
            <person name="Xiong Y."/>
            <person name="Grigoriev I.V."/>
            <person name="Hibbett D.S."/>
            <person name="Nagy L.G."/>
        </authorList>
    </citation>
    <scope>NUCLEOTIDE SEQUENCE [LARGE SCALE GENOMIC DNA]</scope>
    <source>
        <strain evidence="6 7">SZMC22713</strain>
    </source>
</reference>
<dbReference type="InterPro" id="IPR001849">
    <property type="entry name" value="PH_domain"/>
</dbReference>
<dbReference type="InterPro" id="IPR035899">
    <property type="entry name" value="DBL_dom_sf"/>
</dbReference>
<protein>
    <recommendedName>
        <fullName evidence="8">CNH-domain-containing protein</fullName>
    </recommendedName>
</protein>
<feature type="compositionally biased region" description="Polar residues" evidence="2">
    <location>
        <begin position="269"/>
        <end position="297"/>
    </location>
</feature>
<feature type="compositionally biased region" description="Polar residues" evidence="2">
    <location>
        <begin position="208"/>
        <end position="227"/>
    </location>
</feature>
<dbReference type="SMART" id="SM00233">
    <property type="entry name" value="PH"/>
    <property type="match status" value="1"/>
</dbReference>
<evidence type="ECO:0000256" key="1">
    <source>
        <dbReference type="ARBA" id="ARBA00022658"/>
    </source>
</evidence>
<evidence type="ECO:0000259" key="4">
    <source>
        <dbReference type="PROSITE" id="PS50010"/>
    </source>
</evidence>